<evidence type="ECO:0000313" key="12">
    <source>
        <dbReference type="EMBL" id="KJY52262.1"/>
    </source>
</evidence>
<comment type="subcellular location">
    <subcellularLocation>
        <location evidence="1 9">Cell membrane</location>
        <topology evidence="1 9">Multi-pass membrane protein</topology>
    </subcellularLocation>
</comment>
<evidence type="ECO:0000256" key="6">
    <source>
        <dbReference type="ARBA" id="ARBA00022692"/>
    </source>
</evidence>
<keyword evidence="6 9" id="KW-0812">Transmembrane</keyword>
<feature type="transmembrane region" description="Helical" evidence="9">
    <location>
        <begin position="172"/>
        <end position="191"/>
    </location>
</feature>
<evidence type="ECO:0000256" key="4">
    <source>
        <dbReference type="ARBA" id="ARBA00022475"/>
    </source>
</evidence>
<feature type="transmembrane region" description="Helical" evidence="9">
    <location>
        <begin position="20"/>
        <end position="45"/>
    </location>
</feature>
<feature type="transmembrane region" description="Helical" evidence="9">
    <location>
        <begin position="241"/>
        <end position="260"/>
    </location>
</feature>
<keyword evidence="5 10" id="KW-0592">Phosphate transport</keyword>
<dbReference type="Proteomes" id="UP000033567">
    <property type="component" value="Unassembled WGS sequence"/>
</dbReference>
<keyword evidence="4 10" id="KW-1003">Cell membrane</keyword>
<feature type="domain" description="ABC transmembrane type-1" evidence="11">
    <location>
        <begin position="81"/>
        <end position="308"/>
    </location>
</feature>
<accession>A0A0F4L053</accession>
<evidence type="ECO:0000313" key="13">
    <source>
        <dbReference type="Proteomes" id="UP000033567"/>
    </source>
</evidence>
<dbReference type="PANTHER" id="PTHR30425:SF1">
    <property type="entry name" value="PHOSPHATE TRANSPORT SYSTEM PERMEASE PROTEIN PSTC"/>
    <property type="match status" value="1"/>
</dbReference>
<dbReference type="NCBIfam" id="TIGR02138">
    <property type="entry name" value="phosphate_pstC"/>
    <property type="match status" value="1"/>
</dbReference>
<dbReference type="GO" id="GO:0005315">
    <property type="term" value="F:phosphate transmembrane transporter activity"/>
    <property type="evidence" value="ECO:0007669"/>
    <property type="project" value="InterPro"/>
</dbReference>
<dbReference type="EMBL" id="JWMF01000003">
    <property type="protein sequence ID" value="KJY52262.1"/>
    <property type="molecule type" value="Genomic_DNA"/>
</dbReference>
<dbReference type="Pfam" id="PF00528">
    <property type="entry name" value="BPD_transp_1"/>
    <property type="match status" value="1"/>
</dbReference>
<dbReference type="SUPFAM" id="SSF161098">
    <property type="entry name" value="MetI-like"/>
    <property type="match status" value="1"/>
</dbReference>
<evidence type="ECO:0000256" key="10">
    <source>
        <dbReference type="RuleBase" id="RU363054"/>
    </source>
</evidence>
<evidence type="ECO:0000256" key="2">
    <source>
        <dbReference type="ARBA" id="ARBA00007069"/>
    </source>
</evidence>
<evidence type="ECO:0000256" key="8">
    <source>
        <dbReference type="ARBA" id="ARBA00023136"/>
    </source>
</evidence>
<dbReference type="InterPro" id="IPR011864">
    <property type="entry name" value="Phosphate_PstC"/>
</dbReference>
<gene>
    <name evidence="12" type="ORF">JF70_03530</name>
</gene>
<sequence length="317" mass="33312">MSEKPDEAATLNKAKRVDRIFKACATGAGILILLALAAVTLFLILRAFPAFTGDPDSRTQAIRSLSGGRASSFLGYVGPLVFGTILIAGLALLLAFPVSLGIALFIGYYAPARLSTLLSTVIDLLAAVPSVIYGLWGALVLVPNITGFWRWLSVHLGWIPLFSGPAAAPARSVATVALVLAVMILPIITSVTRDILIQAPRLQQEAALALGATKWEMIRLAVLPFGRSGIISASMLGLGRALGETMAVLMILSPGFSYSLRLLQASKSQTIAANIAAQFPEADSQGVALLVATGLVLFIITFIVNYLARRITAKAGA</sequence>
<evidence type="ECO:0000256" key="5">
    <source>
        <dbReference type="ARBA" id="ARBA00022592"/>
    </source>
</evidence>
<dbReference type="GO" id="GO:0006817">
    <property type="term" value="P:phosphate ion transport"/>
    <property type="evidence" value="ECO:0007669"/>
    <property type="project" value="UniProtKB-KW"/>
</dbReference>
<dbReference type="GO" id="GO:0005886">
    <property type="term" value="C:plasma membrane"/>
    <property type="evidence" value="ECO:0007669"/>
    <property type="project" value="UniProtKB-SubCell"/>
</dbReference>
<name>A0A0F4L053_9BIFI</name>
<protein>
    <recommendedName>
        <fullName evidence="10">Phosphate transport system permease protein</fullName>
    </recommendedName>
</protein>
<reference evidence="12 13" key="1">
    <citation type="submission" date="2014-12" db="EMBL/GenBank/DDBJ databases">
        <title>Comparative genomics of the lactic acid bacteria isolated from the honey bee gut.</title>
        <authorList>
            <person name="Ellegaard K.M."/>
            <person name="Tamarit D."/>
            <person name="Javelind E."/>
            <person name="Olofsson T."/>
            <person name="Andersson S.G."/>
            <person name="Vasquez A."/>
        </authorList>
    </citation>
    <scope>NUCLEOTIDE SEQUENCE [LARGE SCALE GENOMIC DNA]</scope>
    <source>
        <strain evidence="12 13">Bin7</strain>
    </source>
</reference>
<dbReference type="InterPro" id="IPR051124">
    <property type="entry name" value="Phosphate_Transport_Permease"/>
</dbReference>
<comment type="similarity">
    <text evidence="2 10">Belongs to the binding-protein-dependent transport system permease family. CysTW subfamily.</text>
</comment>
<dbReference type="RefSeq" id="WP_045935073.1">
    <property type="nucleotide sequence ID" value="NZ_KQ033885.1"/>
</dbReference>
<keyword evidence="3 9" id="KW-0813">Transport</keyword>
<dbReference type="CDD" id="cd06261">
    <property type="entry name" value="TM_PBP2"/>
    <property type="match status" value="1"/>
</dbReference>
<comment type="function">
    <text evidence="10">Part of the binding-protein-dependent transport system for phosphate; probably responsible for the translocation of the substrate across the membrane.</text>
</comment>
<evidence type="ECO:0000256" key="7">
    <source>
        <dbReference type="ARBA" id="ARBA00022989"/>
    </source>
</evidence>
<dbReference type="PROSITE" id="PS50928">
    <property type="entry name" value="ABC_TM1"/>
    <property type="match status" value="1"/>
</dbReference>
<evidence type="ECO:0000256" key="3">
    <source>
        <dbReference type="ARBA" id="ARBA00022448"/>
    </source>
</evidence>
<feature type="transmembrane region" description="Helical" evidence="9">
    <location>
        <begin position="131"/>
        <end position="152"/>
    </location>
</feature>
<dbReference type="InterPro" id="IPR000515">
    <property type="entry name" value="MetI-like"/>
</dbReference>
<keyword evidence="8 9" id="KW-0472">Membrane</keyword>
<keyword evidence="13" id="KW-1185">Reference proteome</keyword>
<dbReference type="AlphaFoldDB" id="A0A0F4L053"/>
<feature type="transmembrane region" description="Helical" evidence="9">
    <location>
        <begin position="80"/>
        <end position="110"/>
    </location>
</feature>
<comment type="caution">
    <text evidence="12">The sequence shown here is derived from an EMBL/GenBank/DDBJ whole genome shotgun (WGS) entry which is preliminary data.</text>
</comment>
<keyword evidence="7 9" id="KW-1133">Transmembrane helix</keyword>
<evidence type="ECO:0000256" key="9">
    <source>
        <dbReference type="RuleBase" id="RU363032"/>
    </source>
</evidence>
<evidence type="ECO:0000256" key="1">
    <source>
        <dbReference type="ARBA" id="ARBA00004651"/>
    </source>
</evidence>
<evidence type="ECO:0000259" key="11">
    <source>
        <dbReference type="PROSITE" id="PS50928"/>
    </source>
</evidence>
<dbReference type="InterPro" id="IPR035906">
    <property type="entry name" value="MetI-like_sf"/>
</dbReference>
<dbReference type="PANTHER" id="PTHR30425">
    <property type="entry name" value="PHOSPHATE TRANSPORT SYSTEM PERMEASE PROTEIN PST"/>
    <property type="match status" value="1"/>
</dbReference>
<dbReference type="PATRIC" id="fig|1684.5.peg.370"/>
<feature type="transmembrane region" description="Helical" evidence="9">
    <location>
        <begin position="287"/>
        <end position="308"/>
    </location>
</feature>
<proteinExistence type="inferred from homology"/>
<dbReference type="Gene3D" id="1.10.3720.10">
    <property type="entry name" value="MetI-like"/>
    <property type="match status" value="1"/>
</dbReference>
<organism evidence="12 13">
    <name type="scientific">Bifidobacterium mellis</name>
    <dbReference type="NCBI Taxonomy" id="1293823"/>
    <lineage>
        <taxon>Bacteria</taxon>
        <taxon>Bacillati</taxon>
        <taxon>Actinomycetota</taxon>
        <taxon>Actinomycetes</taxon>
        <taxon>Bifidobacteriales</taxon>
        <taxon>Bifidobacteriaceae</taxon>
        <taxon>Bifidobacterium</taxon>
    </lineage>
</organism>